<dbReference type="Gene3D" id="3.30.460.10">
    <property type="entry name" value="Beta Polymerase, domain 2"/>
    <property type="match status" value="1"/>
</dbReference>
<sequence>MRLTDEQVHIIRSTAHRFLGDKARICLFGSRSKDGDKGGDIDLCFETDQVLLNRAEVICRIYAALVLAFGDRKIDIVVKDADTPPARIFEIAERTGVYL</sequence>
<evidence type="ECO:0000313" key="3">
    <source>
        <dbReference type="Proteomes" id="UP000078090"/>
    </source>
</evidence>
<dbReference type="GO" id="GO:0016779">
    <property type="term" value="F:nucleotidyltransferase activity"/>
    <property type="evidence" value="ECO:0007669"/>
    <property type="project" value="InterPro"/>
</dbReference>
<evidence type="ECO:0000313" key="2">
    <source>
        <dbReference type="EMBL" id="OAI07085.1"/>
    </source>
</evidence>
<name>A0A177MNQ5_METMH</name>
<reference evidence="2 3" key="1">
    <citation type="submission" date="2016-03" db="EMBL/GenBank/DDBJ databases">
        <authorList>
            <person name="Ploux O."/>
        </authorList>
    </citation>
    <scope>NUCLEOTIDE SEQUENCE [LARGE SCALE GENOMIC DNA]</scope>
    <source>
        <strain evidence="2 3">R-45363</strain>
    </source>
</reference>
<gene>
    <name evidence="2" type="ORF">A1332_09420</name>
</gene>
<accession>A0A177MNQ5</accession>
<dbReference type="Pfam" id="PF01909">
    <property type="entry name" value="NTP_transf_2"/>
    <property type="match status" value="1"/>
</dbReference>
<dbReference type="InterPro" id="IPR002934">
    <property type="entry name" value="Polymerase_NTP_transf_dom"/>
</dbReference>
<dbReference type="AlphaFoldDB" id="A0A177MNQ5"/>
<protein>
    <recommendedName>
        <fullName evidence="1">Polymerase nucleotidyl transferase domain-containing protein</fullName>
    </recommendedName>
</protein>
<proteinExistence type="predicted"/>
<dbReference type="OrthoDB" id="14556at2"/>
<evidence type="ECO:0000259" key="1">
    <source>
        <dbReference type="Pfam" id="PF01909"/>
    </source>
</evidence>
<feature type="domain" description="Polymerase nucleotidyl transferase" evidence="1">
    <location>
        <begin position="18"/>
        <end position="93"/>
    </location>
</feature>
<comment type="caution">
    <text evidence="2">The sequence shown here is derived from an EMBL/GenBank/DDBJ whole genome shotgun (WGS) entry which is preliminary data.</text>
</comment>
<organism evidence="2 3">
    <name type="scientific">Methylomonas methanica</name>
    <dbReference type="NCBI Taxonomy" id="421"/>
    <lineage>
        <taxon>Bacteria</taxon>
        <taxon>Pseudomonadati</taxon>
        <taxon>Pseudomonadota</taxon>
        <taxon>Gammaproteobacteria</taxon>
        <taxon>Methylococcales</taxon>
        <taxon>Methylococcaceae</taxon>
        <taxon>Methylomonas</taxon>
    </lineage>
</organism>
<dbReference type="InterPro" id="IPR043519">
    <property type="entry name" value="NT_sf"/>
</dbReference>
<dbReference type="Proteomes" id="UP000078090">
    <property type="component" value="Unassembled WGS sequence"/>
</dbReference>
<dbReference type="SUPFAM" id="SSF81301">
    <property type="entry name" value="Nucleotidyltransferase"/>
    <property type="match status" value="1"/>
</dbReference>
<dbReference type="EMBL" id="LUUG01000052">
    <property type="protein sequence ID" value="OAI07085.1"/>
    <property type="molecule type" value="Genomic_DNA"/>
</dbReference>